<dbReference type="EMBL" id="AP019822">
    <property type="protein sequence ID" value="BBM35522.1"/>
    <property type="molecule type" value="Genomic_DNA"/>
</dbReference>
<protein>
    <recommendedName>
        <fullName evidence="4">DUF4878 domain-containing protein</fullName>
    </recommendedName>
</protein>
<evidence type="ECO:0000313" key="2">
    <source>
        <dbReference type="EMBL" id="BBM35522.1"/>
    </source>
</evidence>
<dbReference type="STRING" id="714315.GCA_000516535_00450"/>
<dbReference type="OrthoDB" id="80137at2"/>
<sequence>MKKFAILISTAISLQSFAADYQTTKEENVGFSKQEIRKNNAQIESEIKRSIENIVSPVSKYEIQEISYMSETNAEVKIGLKETPEKQKENKKQLVIKFSKEEGNWSMEETVS</sequence>
<reference evidence="2 3" key="1">
    <citation type="submission" date="2019-07" db="EMBL/GenBank/DDBJ databases">
        <title>Complete Genome Sequence of Leptotrichia goodfellowii Strain JCM 16774.</title>
        <authorList>
            <person name="Watanabe S."/>
            <person name="Cui L."/>
        </authorList>
    </citation>
    <scope>NUCLEOTIDE SEQUENCE [LARGE SCALE GENOMIC DNA]</scope>
    <source>
        <strain evidence="2 3">JCM16774</strain>
    </source>
</reference>
<dbReference type="Proteomes" id="UP000321606">
    <property type="component" value="Chromosome"/>
</dbReference>
<evidence type="ECO:0000256" key="1">
    <source>
        <dbReference type="SAM" id="SignalP"/>
    </source>
</evidence>
<accession>A0A510J886</accession>
<feature type="chain" id="PRO_5021728538" description="DUF4878 domain-containing protein" evidence="1">
    <location>
        <begin position="19"/>
        <end position="112"/>
    </location>
</feature>
<dbReference type="AlphaFoldDB" id="A0A510J886"/>
<gene>
    <name evidence="2" type="ORF">JCM16774_0447</name>
</gene>
<evidence type="ECO:0008006" key="4">
    <source>
        <dbReference type="Google" id="ProtNLM"/>
    </source>
</evidence>
<dbReference type="RefSeq" id="WP_026737066.1">
    <property type="nucleotide sequence ID" value="NZ_AP019822.1"/>
</dbReference>
<name>A0A510J886_9FUSO</name>
<organism evidence="2 3">
    <name type="scientific">Pseudoleptotrichia goodfellowii</name>
    <dbReference type="NCBI Taxonomy" id="157692"/>
    <lineage>
        <taxon>Bacteria</taxon>
        <taxon>Fusobacteriati</taxon>
        <taxon>Fusobacteriota</taxon>
        <taxon>Fusobacteriia</taxon>
        <taxon>Fusobacteriales</taxon>
        <taxon>Leptotrichiaceae</taxon>
        <taxon>Pseudoleptotrichia</taxon>
    </lineage>
</organism>
<dbReference type="KEGG" id="lgo:JCM16774_0447"/>
<feature type="signal peptide" evidence="1">
    <location>
        <begin position="1"/>
        <end position="18"/>
    </location>
</feature>
<proteinExistence type="predicted"/>
<evidence type="ECO:0000313" key="3">
    <source>
        <dbReference type="Proteomes" id="UP000321606"/>
    </source>
</evidence>
<keyword evidence="1" id="KW-0732">Signal</keyword>